<dbReference type="PANTHER" id="PTHR34145:SF28">
    <property type="entry name" value="F-BOX DOMAIN-CONTAINING PROTEIN"/>
    <property type="match status" value="1"/>
</dbReference>
<dbReference type="InterPro" id="IPR055357">
    <property type="entry name" value="LRR_At1g61320_AtMIF1"/>
</dbReference>
<feature type="domain" description="F-box" evidence="1">
    <location>
        <begin position="6"/>
        <end position="39"/>
    </location>
</feature>
<accession>A0A2K3LHF7</accession>
<dbReference type="Pfam" id="PF23622">
    <property type="entry name" value="LRR_At1g61320_AtMIF1"/>
    <property type="match status" value="1"/>
</dbReference>
<sequence>MEELDEDRLSSLPKIVLHRILSRLPEEDAARTSALSKAWLDTWYTFPILSFTASKFMEMSPEQPMEYSERMRKTLGFCNYVKRSILRFRDQNLAIKEFKLKMNSSNLRRISKDVDIWLKLACECGVEVIEYNQMVSVGYIGPRRYHVLPICVIEAKSITKLVLKGYIKIDPTFMNHSIKFTSLRVLSLLDVLLGDQHAINHLISFCPLIESITLSCCVIGSGDGTKEKLKSLSISGLQKLKSVEAIGIQDVSFNAPSLETLCYSPIYFYAQLKIDFDSCRNLKELSMWSITSTFFTDKWFLEQFPKFPFVESLKLRYCKMSERINISSVRLKVLELSHCSNLKEVNIDAPNLLSCEYRGDGASEPTISFLRNSSQLEVNIHLNLWHLDLCNLWEFVQNIKPNNVLTSLSLRIHCPSNVAALDTVALQISSLPPSIKHLDVDCVSQNIDCVSENKHWFLSVVNILLSCCCPANISFSVHSHSKEFIE</sequence>
<dbReference type="ExpressionAtlas" id="A0A2K3LHF7">
    <property type="expression patterns" value="baseline"/>
</dbReference>
<reference evidence="2 3" key="1">
    <citation type="journal article" date="2014" name="Am. J. Bot.">
        <title>Genome assembly and annotation for red clover (Trifolium pratense; Fabaceae).</title>
        <authorList>
            <person name="Istvanek J."/>
            <person name="Jaros M."/>
            <person name="Krenek A."/>
            <person name="Repkova J."/>
        </authorList>
    </citation>
    <scope>NUCLEOTIDE SEQUENCE [LARGE SCALE GENOMIC DNA]</scope>
    <source>
        <strain evidence="3">cv. Tatra</strain>
        <tissue evidence="2">Young leaves</tissue>
    </source>
</reference>
<reference evidence="2 3" key="2">
    <citation type="journal article" date="2017" name="Front. Plant Sci.">
        <title>Gene Classification and Mining of Molecular Markers Useful in Red Clover (Trifolium pratense) Breeding.</title>
        <authorList>
            <person name="Istvanek J."/>
            <person name="Dluhosova J."/>
            <person name="Dluhos P."/>
            <person name="Patkova L."/>
            <person name="Nedelnik J."/>
            <person name="Repkova J."/>
        </authorList>
    </citation>
    <scope>NUCLEOTIDE SEQUENCE [LARGE SCALE GENOMIC DNA]</scope>
    <source>
        <strain evidence="3">cv. Tatra</strain>
        <tissue evidence="2">Young leaves</tissue>
    </source>
</reference>
<evidence type="ECO:0000259" key="1">
    <source>
        <dbReference type="PROSITE" id="PS50181"/>
    </source>
</evidence>
<comment type="caution">
    <text evidence="2">The sequence shown here is derived from an EMBL/GenBank/DDBJ whole genome shotgun (WGS) entry which is preliminary data.</text>
</comment>
<dbReference type="InterPro" id="IPR053772">
    <property type="entry name" value="At1g61320/At1g61330-like"/>
</dbReference>
<dbReference type="Pfam" id="PF00646">
    <property type="entry name" value="F-box"/>
    <property type="match status" value="1"/>
</dbReference>
<dbReference type="PANTHER" id="PTHR34145">
    <property type="entry name" value="OS02G0105600 PROTEIN"/>
    <property type="match status" value="1"/>
</dbReference>
<name>A0A2K3LHF7_TRIPR</name>
<dbReference type="Proteomes" id="UP000236291">
    <property type="component" value="Unassembled WGS sequence"/>
</dbReference>
<dbReference type="EMBL" id="ASHM01033253">
    <property type="protein sequence ID" value="PNX77968.1"/>
    <property type="molecule type" value="Genomic_DNA"/>
</dbReference>
<dbReference type="InterPro" id="IPR032675">
    <property type="entry name" value="LRR_dom_sf"/>
</dbReference>
<organism evidence="2 3">
    <name type="scientific">Trifolium pratense</name>
    <name type="common">Red clover</name>
    <dbReference type="NCBI Taxonomy" id="57577"/>
    <lineage>
        <taxon>Eukaryota</taxon>
        <taxon>Viridiplantae</taxon>
        <taxon>Streptophyta</taxon>
        <taxon>Embryophyta</taxon>
        <taxon>Tracheophyta</taxon>
        <taxon>Spermatophyta</taxon>
        <taxon>Magnoliopsida</taxon>
        <taxon>eudicotyledons</taxon>
        <taxon>Gunneridae</taxon>
        <taxon>Pentapetalae</taxon>
        <taxon>rosids</taxon>
        <taxon>fabids</taxon>
        <taxon>Fabales</taxon>
        <taxon>Fabaceae</taxon>
        <taxon>Papilionoideae</taxon>
        <taxon>50 kb inversion clade</taxon>
        <taxon>NPAAA clade</taxon>
        <taxon>Hologalegina</taxon>
        <taxon>IRL clade</taxon>
        <taxon>Trifolieae</taxon>
        <taxon>Trifolium</taxon>
    </lineage>
</organism>
<evidence type="ECO:0000313" key="3">
    <source>
        <dbReference type="Proteomes" id="UP000236291"/>
    </source>
</evidence>
<evidence type="ECO:0000313" key="2">
    <source>
        <dbReference type="EMBL" id="PNX77968.1"/>
    </source>
</evidence>
<protein>
    <submittedName>
        <fullName evidence="2">F-box/LRR-repeat protein</fullName>
    </submittedName>
</protein>
<dbReference type="Gene3D" id="3.80.10.10">
    <property type="entry name" value="Ribonuclease Inhibitor"/>
    <property type="match status" value="1"/>
</dbReference>
<dbReference type="SUPFAM" id="SSF52047">
    <property type="entry name" value="RNI-like"/>
    <property type="match status" value="1"/>
</dbReference>
<gene>
    <name evidence="2" type="ORF">L195_g033941</name>
</gene>
<feature type="non-terminal residue" evidence="2">
    <location>
        <position position="486"/>
    </location>
</feature>
<dbReference type="SUPFAM" id="SSF81383">
    <property type="entry name" value="F-box domain"/>
    <property type="match status" value="1"/>
</dbReference>
<dbReference type="AlphaFoldDB" id="A0A2K3LHF7"/>
<dbReference type="PROSITE" id="PS50181">
    <property type="entry name" value="FBOX"/>
    <property type="match status" value="1"/>
</dbReference>
<dbReference type="InterPro" id="IPR036047">
    <property type="entry name" value="F-box-like_dom_sf"/>
</dbReference>
<dbReference type="InterPro" id="IPR001810">
    <property type="entry name" value="F-box_dom"/>
</dbReference>
<proteinExistence type="predicted"/>